<accession>A0ABT3CQE9</accession>
<protein>
    <recommendedName>
        <fullName evidence="3">YD repeat-containing protein</fullName>
    </recommendedName>
</protein>
<gene>
    <name evidence="1" type="ORF">N7U62_03960</name>
</gene>
<dbReference type="RefSeq" id="WP_264136584.1">
    <property type="nucleotide sequence ID" value="NZ_JAOYOD010000001.1"/>
</dbReference>
<reference evidence="1 2" key="1">
    <citation type="submission" date="2022-10" db="EMBL/GenBank/DDBJ databases">
        <title>Comparative genomics and taxonomic characterization of three novel marine species of genus Reichenbachiella exhibiting antioxidant and polysaccharide degradation activities.</title>
        <authorList>
            <person name="Muhammad N."/>
            <person name="Lee Y.-J."/>
            <person name="Ko J."/>
            <person name="Kim S.-G."/>
        </authorList>
    </citation>
    <scope>NUCLEOTIDE SEQUENCE [LARGE SCALE GENOMIC DNA]</scope>
    <source>
        <strain evidence="1 2">ABR2-5</strain>
    </source>
</reference>
<organism evidence="1 2">
    <name type="scientific">Reichenbachiella ulvae</name>
    <dbReference type="NCBI Taxonomy" id="2980104"/>
    <lineage>
        <taxon>Bacteria</taxon>
        <taxon>Pseudomonadati</taxon>
        <taxon>Bacteroidota</taxon>
        <taxon>Cytophagia</taxon>
        <taxon>Cytophagales</taxon>
        <taxon>Reichenbachiellaceae</taxon>
        <taxon>Reichenbachiella</taxon>
    </lineage>
</organism>
<evidence type="ECO:0000313" key="1">
    <source>
        <dbReference type="EMBL" id="MCV9385801.1"/>
    </source>
</evidence>
<evidence type="ECO:0000313" key="2">
    <source>
        <dbReference type="Proteomes" id="UP001300692"/>
    </source>
</evidence>
<keyword evidence="2" id="KW-1185">Reference proteome</keyword>
<dbReference type="EMBL" id="JAOYOD010000001">
    <property type="protein sequence ID" value="MCV9385801.1"/>
    <property type="molecule type" value="Genomic_DNA"/>
</dbReference>
<dbReference type="Proteomes" id="UP001300692">
    <property type="component" value="Unassembled WGS sequence"/>
</dbReference>
<comment type="caution">
    <text evidence="1">The sequence shown here is derived from an EMBL/GenBank/DDBJ whole genome shotgun (WGS) entry which is preliminary data.</text>
</comment>
<proteinExistence type="predicted"/>
<name>A0ABT3CQE9_9BACT</name>
<sequence>MKRVIILSLLGLLFLNIPTSYAQLRVDRVIPPSFNAAAIIKYCDHPVGVRYGVPKIKIPIQTLLNDDLYIPINLNYHAIGVKVEEEATWTGLGWHLDAGGFITRIVRGENDLALADGKQNRKALGYPFEHIKPCFDDCEENENSEFHTKVCEGQIDSDPDIFFFNILGMKGKFLLTPDHDSTITALTVDILHPRKMTAEFNLKSNSWKVTDHLGYQYFFKNREVTQSLSTYLDYKFDSDSMSFDFVTQKATTSWYMSRIISPKGKEAKFKYYAYIDGESKYLSNSAYHKMNINDEDMWDVHYSSYCFPDSIENVRVTSEYLHSDVYLKSIQTGEYVANFSISEQEGIRPKDSISGAGSNHYIRSVELGYRRQQLNQIQVLQGGNPITTANFKYSKFKSNSIVENPILNHRLKLDSLLLTKSDKLKKMGFDYVENFGLPSKESHARDLWGYYNGEEDVNNVTPSDFFNYSQPEKLLQEEGKTKHYSLEHIQEGVISKIDFGGGKTRTYKFDHQAFFTVSNEISDYFTEKMKESNFSSHIKPYVFGGLRVKETVESYPKEKIYKDYFYQIDGKEIGELEITHYNHAHDGLDHRSSGNHSVKYPQIKIKTGKLFNGHKF</sequence>
<evidence type="ECO:0008006" key="3">
    <source>
        <dbReference type="Google" id="ProtNLM"/>
    </source>
</evidence>